<accession>A0A2I0A2U3</accession>
<feature type="domain" description="Poor homologous synapsis 1 PH" evidence="1">
    <location>
        <begin position="20"/>
        <end position="129"/>
    </location>
</feature>
<protein>
    <recommendedName>
        <fullName evidence="1">Poor homologous synapsis 1 PH domain-containing protein</fullName>
    </recommendedName>
</protein>
<reference evidence="2 3" key="1">
    <citation type="journal article" date="2017" name="Nature">
        <title>The Apostasia genome and the evolution of orchids.</title>
        <authorList>
            <person name="Zhang G.Q."/>
            <person name="Liu K.W."/>
            <person name="Li Z."/>
            <person name="Lohaus R."/>
            <person name="Hsiao Y.Y."/>
            <person name="Niu S.C."/>
            <person name="Wang J.Y."/>
            <person name="Lin Y.C."/>
            <person name="Xu Q."/>
            <person name="Chen L.J."/>
            <person name="Yoshida K."/>
            <person name="Fujiwara S."/>
            <person name="Wang Z.W."/>
            <person name="Zhang Y.Q."/>
            <person name="Mitsuda N."/>
            <person name="Wang M."/>
            <person name="Liu G.H."/>
            <person name="Pecoraro L."/>
            <person name="Huang H.X."/>
            <person name="Xiao X.J."/>
            <person name="Lin M."/>
            <person name="Wu X.Y."/>
            <person name="Wu W.L."/>
            <person name="Chen Y.Y."/>
            <person name="Chang S.B."/>
            <person name="Sakamoto S."/>
            <person name="Ohme-Takagi M."/>
            <person name="Yagi M."/>
            <person name="Zeng S.J."/>
            <person name="Shen C.Y."/>
            <person name="Yeh C.M."/>
            <person name="Luo Y.B."/>
            <person name="Tsai W.C."/>
            <person name="Van de Peer Y."/>
            <person name="Liu Z.J."/>
        </authorList>
    </citation>
    <scope>NUCLEOTIDE SEQUENCE [LARGE SCALE GENOMIC DNA]</scope>
    <source>
        <strain evidence="3">cv. Shenzhen</strain>
        <tissue evidence="2">Stem</tissue>
    </source>
</reference>
<dbReference type="Proteomes" id="UP000236161">
    <property type="component" value="Unassembled WGS sequence"/>
</dbReference>
<evidence type="ECO:0000313" key="3">
    <source>
        <dbReference type="Proteomes" id="UP000236161"/>
    </source>
</evidence>
<dbReference type="OrthoDB" id="1864854at2759"/>
<proteinExistence type="predicted"/>
<dbReference type="AlphaFoldDB" id="A0A2I0A2U3"/>
<gene>
    <name evidence="2" type="ORF">AXF42_Ash004413</name>
</gene>
<sequence>MASDEGFATPQESDRSALREKWEAEFSRFFIFPIQCFSNATALRPRRSKSNVRNGSGAWLTARSPATILILRADPAAMAVLSICVSGYIHEEHLVATLNFSWPQVACVPQCPIRGSKVVLASYMDCSHQDCSRNVMDIVPAASDFLYDNSSPSEMIASNALELKLDEGQSHEEITQREMMSPPLGGDQSSSDRPLSALLTRNINTITGLPCSFTELLTNCTKIPNKGILAGISKILPFGSYTTAHIAWFVNVPQSLAFIWRKLIMHM</sequence>
<keyword evidence="3" id="KW-1185">Reference proteome</keyword>
<organism evidence="2 3">
    <name type="scientific">Apostasia shenzhenica</name>
    <dbReference type="NCBI Taxonomy" id="1088818"/>
    <lineage>
        <taxon>Eukaryota</taxon>
        <taxon>Viridiplantae</taxon>
        <taxon>Streptophyta</taxon>
        <taxon>Embryophyta</taxon>
        <taxon>Tracheophyta</taxon>
        <taxon>Spermatophyta</taxon>
        <taxon>Magnoliopsida</taxon>
        <taxon>Liliopsida</taxon>
        <taxon>Asparagales</taxon>
        <taxon>Orchidaceae</taxon>
        <taxon>Apostasioideae</taxon>
        <taxon>Apostasia</taxon>
    </lineage>
</organism>
<dbReference type="Pfam" id="PF25349">
    <property type="entry name" value="PH_PHS1"/>
    <property type="match status" value="1"/>
</dbReference>
<dbReference type="InterPro" id="IPR057619">
    <property type="entry name" value="PH_PHS1"/>
</dbReference>
<evidence type="ECO:0000313" key="2">
    <source>
        <dbReference type="EMBL" id="PKA49871.1"/>
    </source>
</evidence>
<dbReference type="EMBL" id="KZ452037">
    <property type="protein sequence ID" value="PKA49871.1"/>
    <property type="molecule type" value="Genomic_DNA"/>
</dbReference>
<name>A0A2I0A2U3_9ASPA</name>
<evidence type="ECO:0000259" key="1">
    <source>
        <dbReference type="Pfam" id="PF25349"/>
    </source>
</evidence>